<dbReference type="SMART" id="SM00935">
    <property type="entry name" value="OmpH"/>
    <property type="match status" value="1"/>
</dbReference>
<dbReference type="PANTHER" id="PTHR35089:SF1">
    <property type="entry name" value="CHAPERONE PROTEIN SKP"/>
    <property type="match status" value="1"/>
</dbReference>
<evidence type="ECO:0000313" key="5">
    <source>
        <dbReference type="EMBL" id="RYU93257.1"/>
    </source>
</evidence>
<sequence length="185" mass="22002">MKKTIILLFLALFSVQSFAQKFGYIDSEFITSKMPEYKKAQEDMEKYSEKWVQDIQTRYTELEKMRQQYQQEEILLTAEMKRERLKALEDKEKEVKELNNKVFGMNGLLFAKKKEIMKPIMDDIFKACSKVARQKQLMFIFDKAADISMIYTDPRHDYTDYVMESLGISLKEDKTQNNQVTKPKN</sequence>
<dbReference type="OrthoDB" id="9788552at2"/>
<accession>A0A4Q5LUT0</accession>
<evidence type="ECO:0000256" key="4">
    <source>
        <dbReference type="SAM" id="SignalP"/>
    </source>
</evidence>
<gene>
    <name evidence="5" type="ORF">EWM59_22925</name>
</gene>
<proteinExistence type="inferred from homology"/>
<organism evidence="5 6">
    <name type="scientific">Emticicia agri</name>
    <dbReference type="NCBI Taxonomy" id="2492393"/>
    <lineage>
        <taxon>Bacteria</taxon>
        <taxon>Pseudomonadati</taxon>
        <taxon>Bacteroidota</taxon>
        <taxon>Cytophagia</taxon>
        <taxon>Cytophagales</taxon>
        <taxon>Leadbetterellaceae</taxon>
        <taxon>Emticicia</taxon>
    </lineage>
</organism>
<feature type="coiled-coil region" evidence="3">
    <location>
        <begin position="52"/>
        <end position="101"/>
    </location>
</feature>
<dbReference type="Pfam" id="PF03938">
    <property type="entry name" value="OmpH"/>
    <property type="match status" value="1"/>
</dbReference>
<protein>
    <submittedName>
        <fullName evidence="5">OmpH family outer membrane protein</fullName>
    </submittedName>
</protein>
<name>A0A4Q5LUT0_9BACT</name>
<dbReference type="Gene3D" id="3.30.910.20">
    <property type="entry name" value="Skp domain"/>
    <property type="match status" value="1"/>
</dbReference>
<dbReference type="PANTHER" id="PTHR35089">
    <property type="entry name" value="CHAPERONE PROTEIN SKP"/>
    <property type="match status" value="1"/>
</dbReference>
<dbReference type="Proteomes" id="UP000293162">
    <property type="component" value="Unassembled WGS sequence"/>
</dbReference>
<dbReference type="SUPFAM" id="SSF111384">
    <property type="entry name" value="OmpH-like"/>
    <property type="match status" value="1"/>
</dbReference>
<keyword evidence="6" id="KW-1185">Reference proteome</keyword>
<evidence type="ECO:0000313" key="6">
    <source>
        <dbReference type="Proteomes" id="UP000293162"/>
    </source>
</evidence>
<reference evidence="5 6" key="1">
    <citation type="submission" date="2019-02" db="EMBL/GenBank/DDBJ databases">
        <title>Bacterial novel species Emticicia sp. 17J42-9 isolated from soil.</title>
        <authorList>
            <person name="Jung H.-Y."/>
        </authorList>
    </citation>
    <scope>NUCLEOTIDE SEQUENCE [LARGE SCALE GENOMIC DNA]</scope>
    <source>
        <strain evidence="5 6">17J42-9</strain>
    </source>
</reference>
<dbReference type="EMBL" id="SEWF01000050">
    <property type="protein sequence ID" value="RYU93257.1"/>
    <property type="molecule type" value="Genomic_DNA"/>
</dbReference>
<dbReference type="InterPro" id="IPR005632">
    <property type="entry name" value="Chaperone_Skp"/>
</dbReference>
<evidence type="ECO:0000256" key="1">
    <source>
        <dbReference type="ARBA" id="ARBA00009091"/>
    </source>
</evidence>
<dbReference type="RefSeq" id="WP_130023589.1">
    <property type="nucleotide sequence ID" value="NZ_SEWF01000050.1"/>
</dbReference>
<dbReference type="GO" id="GO:0051082">
    <property type="term" value="F:unfolded protein binding"/>
    <property type="evidence" value="ECO:0007669"/>
    <property type="project" value="InterPro"/>
</dbReference>
<dbReference type="GO" id="GO:0050821">
    <property type="term" value="P:protein stabilization"/>
    <property type="evidence" value="ECO:0007669"/>
    <property type="project" value="TreeGrafter"/>
</dbReference>
<dbReference type="InterPro" id="IPR024930">
    <property type="entry name" value="Skp_dom_sf"/>
</dbReference>
<comment type="similarity">
    <text evidence="1">Belongs to the Skp family.</text>
</comment>
<keyword evidence="3" id="KW-0175">Coiled coil</keyword>
<feature type="signal peptide" evidence="4">
    <location>
        <begin position="1"/>
        <end position="19"/>
    </location>
</feature>
<comment type="caution">
    <text evidence="5">The sequence shown here is derived from an EMBL/GenBank/DDBJ whole genome shotgun (WGS) entry which is preliminary data.</text>
</comment>
<evidence type="ECO:0000256" key="2">
    <source>
        <dbReference type="ARBA" id="ARBA00022729"/>
    </source>
</evidence>
<keyword evidence="2 4" id="KW-0732">Signal</keyword>
<dbReference type="GO" id="GO:0005829">
    <property type="term" value="C:cytosol"/>
    <property type="evidence" value="ECO:0007669"/>
    <property type="project" value="TreeGrafter"/>
</dbReference>
<dbReference type="AlphaFoldDB" id="A0A4Q5LUT0"/>
<feature type="chain" id="PRO_5020311311" evidence="4">
    <location>
        <begin position="20"/>
        <end position="185"/>
    </location>
</feature>
<evidence type="ECO:0000256" key="3">
    <source>
        <dbReference type="SAM" id="Coils"/>
    </source>
</evidence>